<proteinExistence type="predicted"/>
<keyword evidence="1" id="KW-1133">Transmembrane helix</keyword>
<feature type="transmembrane region" description="Helical" evidence="1">
    <location>
        <begin position="124"/>
        <end position="141"/>
    </location>
</feature>
<gene>
    <name evidence="2" type="ORF">LNINA_LOCUS7155</name>
</gene>
<dbReference type="Proteomes" id="UP001497472">
    <property type="component" value="Unassembled WGS sequence"/>
</dbReference>
<organism evidence="2 3">
    <name type="scientific">Leptosia nina</name>
    <dbReference type="NCBI Taxonomy" id="320188"/>
    <lineage>
        <taxon>Eukaryota</taxon>
        <taxon>Metazoa</taxon>
        <taxon>Ecdysozoa</taxon>
        <taxon>Arthropoda</taxon>
        <taxon>Hexapoda</taxon>
        <taxon>Insecta</taxon>
        <taxon>Pterygota</taxon>
        <taxon>Neoptera</taxon>
        <taxon>Endopterygota</taxon>
        <taxon>Lepidoptera</taxon>
        <taxon>Glossata</taxon>
        <taxon>Ditrysia</taxon>
        <taxon>Papilionoidea</taxon>
        <taxon>Pieridae</taxon>
        <taxon>Pierinae</taxon>
        <taxon>Leptosia</taxon>
    </lineage>
</organism>
<protein>
    <submittedName>
        <fullName evidence="2">Uncharacterized protein</fullName>
    </submittedName>
</protein>
<sequence>MNYKHDAEQINSSNTAYNDIKENDEETSNDMMENEKLNKTNQSAGDTWIQFNRECCGPFGGFGFGGGGGGGGTKRSSRKPRVQQTLDIRNFVFILFVTCLLHFVTIGCYLYAKSVAEAKLVRKKLFIASLLAGINIMNFGLAEISIMFYPIFIIAGGVVLAFFVAELWNAMCSVCEAFMIVLQLIAKEKIDTNDFDIPLTSTLLYTSLFNLPLQLCSSREDEE</sequence>
<dbReference type="AlphaFoldDB" id="A0AAV1JEA3"/>
<evidence type="ECO:0000313" key="3">
    <source>
        <dbReference type="Proteomes" id="UP001497472"/>
    </source>
</evidence>
<comment type="caution">
    <text evidence="2">The sequence shown here is derived from an EMBL/GenBank/DDBJ whole genome shotgun (WGS) entry which is preliminary data.</text>
</comment>
<name>A0AAV1JEA3_9NEOP</name>
<dbReference type="EMBL" id="CAVLEF010000009">
    <property type="protein sequence ID" value="CAK1547697.1"/>
    <property type="molecule type" value="Genomic_DNA"/>
</dbReference>
<keyword evidence="1" id="KW-0812">Transmembrane</keyword>
<feature type="transmembrane region" description="Helical" evidence="1">
    <location>
        <begin position="91"/>
        <end position="112"/>
    </location>
</feature>
<evidence type="ECO:0000313" key="2">
    <source>
        <dbReference type="EMBL" id="CAK1547697.1"/>
    </source>
</evidence>
<feature type="transmembrane region" description="Helical" evidence="1">
    <location>
        <begin position="147"/>
        <end position="168"/>
    </location>
</feature>
<accession>A0AAV1JEA3</accession>
<keyword evidence="3" id="KW-1185">Reference proteome</keyword>
<keyword evidence="1" id="KW-0472">Membrane</keyword>
<reference evidence="2 3" key="1">
    <citation type="submission" date="2023-11" db="EMBL/GenBank/DDBJ databases">
        <authorList>
            <person name="Okamura Y."/>
        </authorList>
    </citation>
    <scope>NUCLEOTIDE SEQUENCE [LARGE SCALE GENOMIC DNA]</scope>
</reference>
<evidence type="ECO:0000256" key="1">
    <source>
        <dbReference type="SAM" id="Phobius"/>
    </source>
</evidence>